<feature type="region of interest" description="Disordered" evidence="1">
    <location>
        <begin position="1"/>
        <end position="20"/>
    </location>
</feature>
<dbReference type="InterPro" id="IPR050796">
    <property type="entry name" value="SCF_F-box_component"/>
</dbReference>
<dbReference type="InterPro" id="IPR001810">
    <property type="entry name" value="F-box_dom"/>
</dbReference>
<dbReference type="InterPro" id="IPR036047">
    <property type="entry name" value="F-box-like_dom_sf"/>
</dbReference>
<evidence type="ECO:0000256" key="1">
    <source>
        <dbReference type="SAM" id="MobiDB-lite"/>
    </source>
</evidence>
<keyword evidence="5" id="KW-1185">Reference proteome</keyword>
<dbReference type="CDD" id="cd22157">
    <property type="entry name" value="F-box_AtFBW1-like"/>
    <property type="match status" value="1"/>
</dbReference>
<dbReference type="AlphaFoldDB" id="A0A8K0HNG3"/>
<dbReference type="EMBL" id="VOIH02000001">
    <property type="protein sequence ID" value="KAF3456137.1"/>
    <property type="molecule type" value="Genomic_DNA"/>
</dbReference>
<comment type="caution">
    <text evidence="4">The sequence shown here is derived from an EMBL/GenBank/DDBJ whole genome shotgun (WGS) entry which is preliminary data.</text>
</comment>
<feature type="domain" description="F-box associated beta-propeller type 1" evidence="3">
    <location>
        <begin position="189"/>
        <end position="407"/>
    </location>
</feature>
<evidence type="ECO:0008006" key="6">
    <source>
        <dbReference type="Google" id="ProtNLM"/>
    </source>
</evidence>
<sequence length="487" mass="55784">MEVPKATMVPINSGRGSSSRSGWTLGLLAWTREKGFRGTGYGEGSSHPALCLRAFLGDTPRKRGKITSEGMKDRKRRRKEKHTTNATATTSAVDVMVKDVMDDILGKLPLKSLVRFKCVCKAWNSSIPRIAKSIYGPPKIIVAPSHSRPYTSIKIVDHEAAAASSDTDSETDRVIRHVKLPLDAPGKVVGSCNGLLVIEFGRRKKKFVLWNPLLKEFKILPDLKPSNNRLVFSSMIGFGHDGCSDDYKVVRIFAYEEDSSFEALVYSLKTNSWRYLKLEQPFSNNTIYEFLKHAPSMGTLVNGALYWPVTDFDSRWWSHTFRFWILRFHLADEKLSWTRAPDFVNTSYNLRLMVFEGNKLCAYQNVHARSDENTMIRTKRNYEIRMWVLEEEEGIEEWTKLMSIPICQRFAPTFKDLPESNFAPLAFMRDGRVLICKNDSGIEDCRLYNPKADPKNNPSRYVELGIESWYDEQFTYEASIESFDGWL</sequence>
<dbReference type="Proteomes" id="UP000796880">
    <property type="component" value="Unassembled WGS sequence"/>
</dbReference>
<dbReference type="PANTHER" id="PTHR31672">
    <property type="entry name" value="BNACNNG10540D PROTEIN"/>
    <property type="match status" value="1"/>
</dbReference>
<evidence type="ECO:0000259" key="2">
    <source>
        <dbReference type="Pfam" id="PF00646"/>
    </source>
</evidence>
<dbReference type="PANTHER" id="PTHR31672:SF10">
    <property type="entry name" value="F-BOX DOMAIN-CONTAINING PROTEIN"/>
    <property type="match status" value="1"/>
</dbReference>
<proteinExistence type="predicted"/>
<dbReference type="SUPFAM" id="SSF81383">
    <property type="entry name" value="F-box domain"/>
    <property type="match status" value="1"/>
</dbReference>
<name>A0A8K0HNG3_9ROSA</name>
<evidence type="ECO:0000313" key="4">
    <source>
        <dbReference type="EMBL" id="KAF3456137.1"/>
    </source>
</evidence>
<dbReference type="InterPro" id="IPR006527">
    <property type="entry name" value="F-box-assoc_dom_typ1"/>
</dbReference>
<reference evidence="4" key="1">
    <citation type="submission" date="2020-03" db="EMBL/GenBank/DDBJ databases">
        <title>A high-quality chromosome-level genome assembly of a woody plant with both climbing and erect habits, Rhamnella rubrinervis.</title>
        <authorList>
            <person name="Lu Z."/>
            <person name="Yang Y."/>
            <person name="Zhu X."/>
            <person name="Sun Y."/>
        </authorList>
    </citation>
    <scope>NUCLEOTIDE SEQUENCE</scope>
    <source>
        <strain evidence="4">BYM</strain>
        <tissue evidence="4">Leaf</tissue>
    </source>
</reference>
<feature type="region of interest" description="Disordered" evidence="1">
    <location>
        <begin position="61"/>
        <end position="87"/>
    </location>
</feature>
<accession>A0A8K0HNG3</accession>
<dbReference type="Pfam" id="PF07734">
    <property type="entry name" value="FBA_1"/>
    <property type="match status" value="1"/>
</dbReference>
<dbReference type="Pfam" id="PF00646">
    <property type="entry name" value="F-box"/>
    <property type="match status" value="1"/>
</dbReference>
<dbReference type="NCBIfam" id="TIGR01640">
    <property type="entry name" value="F_box_assoc_1"/>
    <property type="match status" value="1"/>
</dbReference>
<organism evidence="4 5">
    <name type="scientific">Rhamnella rubrinervis</name>
    <dbReference type="NCBI Taxonomy" id="2594499"/>
    <lineage>
        <taxon>Eukaryota</taxon>
        <taxon>Viridiplantae</taxon>
        <taxon>Streptophyta</taxon>
        <taxon>Embryophyta</taxon>
        <taxon>Tracheophyta</taxon>
        <taxon>Spermatophyta</taxon>
        <taxon>Magnoliopsida</taxon>
        <taxon>eudicotyledons</taxon>
        <taxon>Gunneridae</taxon>
        <taxon>Pentapetalae</taxon>
        <taxon>rosids</taxon>
        <taxon>fabids</taxon>
        <taxon>Rosales</taxon>
        <taxon>Rhamnaceae</taxon>
        <taxon>rhamnoid group</taxon>
        <taxon>Rhamneae</taxon>
        <taxon>Rhamnella</taxon>
    </lineage>
</organism>
<protein>
    <recommendedName>
        <fullName evidence="6">F-box domain-containing protein</fullName>
    </recommendedName>
</protein>
<dbReference type="OrthoDB" id="1867629at2759"/>
<feature type="domain" description="F-box" evidence="2">
    <location>
        <begin position="99"/>
        <end position="127"/>
    </location>
</feature>
<gene>
    <name evidence="4" type="ORF">FNV43_RR00787</name>
</gene>
<evidence type="ECO:0000259" key="3">
    <source>
        <dbReference type="Pfam" id="PF07734"/>
    </source>
</evidence>
<evidence type="ECO:0000313" key="5">
    <source>
        <dbReference type="Proteomes" id="UP000796880"/>
    </source>
</evidence>
<dbReference type="InterPro" id="IPR017451">
    <property type="entry name" value="F-box-assoc_interact_dom"/>
</dbReference>